<dbReference type="SUPFAM" id="SSF49899">
    <property type="entry name" value="Concanavalin A-like lectins/glucanases"/>
    <property type="match status" value="1"/>
</dbReference>
<evidence type="ECO:0000313" key="9">
    <source>
        <dbReference type="Proteomes" id="UP000001593"/>
    </source>
</evidence>
<evidence type="ECO:0000256" key="2">
    <source>
        <dbReference type="ARBA" id="ARBA00022723"/>
    </source>
</evidence>
<keyword evidence="2" id="KW-0479">Metal-binding</keyword>
<comment type="caution">
    <text evidence="6">Lacks conserved residue(s) required for the propagation of feature annotation.</text>
</comment>
<feature type="domain" description="Pentraxin (PTX)" evidence="7">
    <location>
        <begin position="1"/>
        <end position="122"/>
    </location>
</feature>
<dbReference type="PANTHER" id="PTHR19277:SF161">
    <property type="entry name" value="LAMININ G DOMAIN-CONTAINING PROTEIN"/>
    <property type="match status" value="1"/>
</dbReference>
<dbReference type="PANTHER" id="PTHR19277">
    <property type="entry name" value="PENTRAXIN"/>
    <property type="match status" value="1"/>
</dbReference>
<dbReference type="PRINTS" id="PR00895">
    <property type="entry name" value="PENTAXIN"/>
</dbReference>
<organism evidence="8 9">
    <name type="scientific">Nematostella vectensis</name>
    <name type="common">Starlet sea anemone</name>
    <dbReference type="NCBI Taxonomy" id="45351"/>
    <lineage>
        <taxon>Eukaryota</taxon>
        <taxon>Metazoa</taxon>
        <taxon>Cnidaria</taxon>
        <taxon>Anthozoa</taxon>
        <taxon>Hexacorallia</taxon>
        <taxon>Actiniaria</taxon>
        <taxon>Edwardsiidae</taxon>
        <taxon>Nematostella</taxon>
    </lineage>
</organism>
<dbReference type="Proteomes" id="UP000001593">
    <property type="component" value="Unassembled WGS sequence"/>
</dbReference>
<comment type="cofactor">
    <cofactor evidence="1">
        <name>Ca(2+)</name>
        <dbReference type="ChEBI" id="CHEBI:29108"/>
    </cofactor>
</comment>
<dbReference type="PhylomeDB" id="A7S244"/>
<keyword evidence="4" id="KW-1015">Disulfide bond</keyword>
<feature type="non-terminal residue" evidence="8">
    <location>
        <position position="1"/>
    </location>
</feature>
<evidence type="ECO:0000313" key="8">
    <source>
        <dbReference type="EMBL" id="EDO42220.1"/>
    </source>
</evidence>
<evidence type="ECO:0000256" key="3">
    <source>
        <dbReference type="ARBA" id="ARBA00022837"/>
    </source>
</evidence>
<evidence type="ECO:0000256" key="5">
    <source>
        <dbReference type="ARBA" id="ARBA00023180"/>
    </source>
</evidence>
<evidence type="ECO:0000256" key="1">
    <source>
        <dbReference type="ARBA" id="ARBA00001913"/>
    </source>
</evidence>
<dbReference type="AlphaFoldDB" id="A7S244"/>
<accession>A7S244</accession>
<dbReference type="InterPro" id="IPR051360">
    <property type="entry name" value="Neuronal_Pentraxin_Related"/>
</dbReference>
<sequence length="122" mass="13601">PQSLHSGDWHHICVTWQGTNGTIEVFMDGVKFASDSRSIWIGSLTEDYLVVFGQEQDARGGGFDVYQKFLGRMSRINIWNYTLSQSTIQEMSTKCSTCLEGNLIAWKNVLGKTHSGALILPS</sequence>
<evidence type="ECO:0000259" key="7">
    <source>
        <dbReference type="PROSITE" id="PS51828"/>
    </source>
</evidence>
<name>A7S244_NEMVE</name>
<reference evidence="8 9" key="1">
    <citation type="journal article" date="2007" name="Science">
        <title>Sea anemone genome reveals ancestral eumetazoan gene repertoire and genomic organization.</title>
        <authorList>
            <person name="Putnam N.H."/>
            <person name="Srivastava M."/>
            <person name="Hellsten U."/>
            <person name="Dirks B."/>
            <person name="Chapman J."/>
            <person name="Salamov A."/>
            <person name="Terry A."/>
            <person name="Shapiro H."/>
            <person name="Lindquist E."/>
            <person name="Kapitonov V.V."/>
            <person name="Jurka J."/>
            <person name="Genikhovich G."/>
            <person name="Grigoriev I.V."/>
            <person name="Lucas S.M."/>
            <person name="Steele R.E."/>
            <person name="Finnerty J.R."/>
            <person name="Technau U."/>
            <person name="Martindale M.Q."/>
            <person name="Rokhsar D.S."/>
        </authorList>
    </citation>
    <scope>NUCLEOTIDE SEQUENCE [LARGE SCALE GENOMIC DNA]</scope>
    <source>
        <strain evidence="9">CH2 X CH6</strain>
    </source>
</reference>
<dbReference type="InterPro" id="IPR013320">
    <property type="entry name" value="ConA-like_dom_sf"/>
</dbReference>
<dbReference type="InterPro" id="IPR001759">
    <property type="entry name" value="PTX_dom"/>
</dbReference>
<dbReference type="Pfam" id="PF00354">
    <property type="entry name" value="Pentaxin"/>
    <property type="match status" value="1"/>
</dbReference>
<dbReference type="EMBL" id="DS469567">
    <property type="protein sequence ID" value="EDO42220.1"/>
    <property type="molecule type" value="Genomic_DNA"/>
</dbReference>
<dbReference type="STRING" id="45351.A7S244"/>
<protein>
    <recommendedName>
        <fullName evidence="7">Pentraxin (PTX) domain-containing protein</fullName>
    </recommendedName>
</protein>
<keyword evidence="3" id="KW-0106">Calcium</keyword>
<dbReference type="GO" id="GO:0046872">
    <property type="term" value="F:metal ion binding"/>
    <property type="evidence" value="ECO:0007669"/>
    <property type="project" value="UniProtKB-KW"/>
</dbReference>
<dbReference type="HOGENOM" id="CLU_156979_0_0_1"/>
<gene>
    <name evidence="8" type="ORF">NEMVEDRAFT_v1g101543</name>
</gene>
<feature type="non-terminal residue" evidence="8">
    <location>
        <position position="122"/>
    </location>
</feature>
<dbReference type="InParanoid" id="A7S244"/>
<keyword evidence="9" id="KW-1185">Reference proteome</keyword>
<proteinExistence type="predicted"/>
<dbReference type="PROSITE" id="PS51828">
    <property type="entry name" value="PTX_2"/>
    <property type="match status" value="1"/>
</dbReference>
<evidence type="ECO:0000256" key="4">
    <source>
        <dbReference type="ARBA" id="ARBA00023157"/>
    </source>
</evidence>
<dbReference type="Gene3D" id="2.60.120.200">
    <property type="match status" value="1"/>
</dbReference>
<evidence type="ECO:0000256" key="6">
    <source>
        <dbReference type="PROSITE-ProRule" id="PRU01172"/>
    </source>
</evidence>
<keyword evidence="5" id="KW-0325">Glycoprotein</keyword>